<evidence type="ECO:0000313" key="2">
    <source>
        <dbReference type="EMBL" id="NOU50444.1"/>
    </source>
</evidence>
<keyword evidence="1" id="KW-0732">Signal</keyword>
<comment type="caution">
    <text evidence="2">The sequence shown here is derived from an EMBL/GenBank/DDBJ whole genome shotgun (WGS) entry which is preliminary data.</text>
</comment>
<feature type="signal peptide" evidence="1">
    <location>
        <begin position="1"/>
        <end position="21"/>
    </location>
</feature>
<dbReference type="EMBL" id="JABBPG010000002">
    <property type="protein sequence ID" value="NOU50444.1"/>
    <property type="molecule type" value="Genomic_DNA"/>
</dbReference>
<dbReference type="SUPFAM" id="SSF53850">
    <property type="entry name" value="Periplasmic binding protein-like II"/>
    <property type="match status" value="1"/>
</dbReference>
<organism evidence="2 3">
    <name type="scientific">Pseudoalteromonas caenipelagi</name>
    <dbReference type="NCBI Taxonomy" id="2726988"/>
    <lineage>
        <taxon>Bacteria</taxon>
        <taxon>Pseudomonadati</taxon>
        <taxon>Pseudomonadota</taxon>
        <taxon>Gammaproteobacteria</taxon>
        <taxon>Alteromonadales</taxon>
        <taxon>Pseudoalteromonadaceae</taxon>
        <taxon>Pseudoalteromonas</taxon>
    </lineage>
</organism>
<evidence type="ECO:0000256" key="1">
    <source>
        <dbReference type="SAM" id="SignalP"/>
    </source>
</evidence>
<dbReference type="Proteomes" id="UP000586305">
    <property type="component" value="Unassembled WGS sequence"/>
</dbReference>
<dbReference type="AlphaFoldDB" id="A0A849VET5"/>
<evidence type="ECO:0000313" key="3">
    <source>
        <dbReference type="Proteomes" id="UP000586305"/>
    </source>
</evidence>
<reference evidence="2 3" key="1">
    <citation type="submission" date="2020-04" db="EMBL/GenBank/DDBJ databases">
        <title>Pseudoalteromonas caenipelagi sp. nov., isolated from a tidal flat.</title>
        <authorList>
            <person name="Park S."/>
            <person name="Yoon J.-H."/>
        </authorList>
    </citation>
    <scope>NUCLEOTIDE SEQUENCE [LARGE SCALE GENOMIC DNA]</scope>
    <source>
        <strain evidence="2 3">JBTF-M23</strain>
    </source>
</reference>
<accession>A0A849VET5</accession>
<protein>
    <recommendedName>
        <fullName evidence="4">ABC-type amino acid transport substrate-binding protein</fullName>
    </recommendedName>
</protein>
<gene>
    <name evidence="2" type="ORF">HG263_07795</name>
</gene>
<keyword evidence="3" id="KW-1185">Reference proteome</keyword>
<dbReference type="RefSeq" id="WP_171625507.1">
    <property type="nucleotide sequence ID" value="NZ_JABBPG010000002.1"/>
</dbReference>
<name>A0A849VET5_9GAMM</name>
<sequence>MRYLTLLSYVLTGVFCSLANATDTVRYNIAQSVYDPKQAYYLSVLQLALEKSAHKYGDFQLIPLSLDEAPQGRTLDLLANKNVLDVHWSVTSIEREQQLGTVYIPLMRGLMGARLFLIHKDNTQSFAKLQNAQKLKQYSFGSGIDWPDTKIYERNDIVVATSDSSHLHDMLAQKRFDLFPRALHEPWGEIANRAQLVVEDNFVLCYPTAMYFFVNKDNHRLRKRLTYGLEKAIADGSFEKRWLANPIIAQALMKSHVSDRTVLKIKNPYMSIRTRDTLKVARYLYQPLQSCVQPSL</sequence>
<evidence type="ECO:0008006" key="4">
    <source>
        <dbReference type="Google" id="ProtNLM"/>
    </source>
</evidence>
<feature type="chain" id="PRO_5032273528" description="ABC-type amino acid transport substrate-binding protein" evidence="1">
    <location>
        <begin position="22"/>
        <end position="296"/>
    </location>
</feature>
<proteinExistence type="predicted"/>